<dbReference type="InterPro" id="IPR011990">
    <property type="entry name" value="TPR-like_helical_dom_sf"/>
</dbReference>
<dbReference type="InterPro" id="IPR019734">
    <property type="entry name" value="TPR_rpt"/>
</dbReference>
<dbReference type="Gene3D" id="1.25.40.10">
    <property type="entry name" value="Tetratricopeptide repeat domain"/>
    <property type="match status" value="1"/>
</dbReference>
<evidence type="ECO:0000256" key="3">
    <source>
        <dbReference type="PROSITE-ProRule" id="PRU00339"/>
    </source>
</evidence>
<dbReference type="SMART" id="SM00028">
    <property type="entry name" value="TPR"/>
    <property type="match status" value="3"/>
</dbReference>
<dbReference type="InterPro" id="IPR047150">
    <property type="entry name" value="SGT"/>
</dbReference>
<dbReference type="PANTHER" id="PTHR45831:SF2">
    <property type="entry name" value="LD24721P"/>
    <property type="match status" value="1"/>
</dbReference>
<evidence type="ECO:0000256" key="1">
    <source>
        <dbReference type="ARBA" id="ARBA00022737"/>
    </source>
</evidence>
<dbReference type="Proteomes" id="UP000198914">
    <property type="component" value="Unassembled WGS sequence"/>
</dbReference>
<dbReference type="SUPFAM" id="SSF48452">
    <property type="entry name" value="TPR-like"/>
    <property type="match status" value="1"/>
</dbReference>
<evidence type="ECO:0000313" key="6">
    <source>
        <dbReference type="Proteomes" id="UP000198914"/>
    </source>
</evidence>
<accession>A0A1H3QFH2</accession>
<dbReference type="EMBL" id="FNPX01000006">
    <property type="protein sequence ID" value="SDZ11479.1"/>
    <property type="molecule type" value="Genomic_DNA"/>
</dbReference>
<proteinExistence type="predicted"/>
<dbReference type="AlphaFoldDB" id="A0A1H3QFH2"/>
<dbReference type="GO" id="GO:0060090">
    <property type="term" value="F:molecular adaptor activity"/>
    <property type="evidence" value="ECO:0007669"/>
    <property type="project" value="TreeGrafter"/>
</dbReference>
<dbReference type="PROSITE" id="PS50005">
    <property type="entry name" value="TPR"/>
    <property type="match status" value="1"/>
</dbReference>
<dbReference type="OrthoDB" id="9815010at2"/>
<protein>
    <submittedName>
        <fullName evidence="5">Tetratricopeptide repeat-containing protein</fullName>
    </submittedName>
</protein>
<feature type="chain" id="PRO_5011656280" evidence="4">
    <location>
        <begin position="26"/>
        <end position="194"/>
    </location>
</feature>
<keyword evidence="6" id="KW-1185">Reference proteome</keyword>
<name>A0A1H3QFH2_9RHOB</name>
<feature type="signal peptide" evidence="4">
    <location>
        <begin position="1"/>
        <end position="25"/>
    </location>
</feature>
<reference evidence="6" key="1">
    <citation type="submission" date="2016-10" db="EMBL/GenBank/DDBJ databases">
        <authorList>
            <person name="Varghese N."/>
            <person name="Submissions S."/>
        </authorList>
    </citation>
    <scope>NUCLEOTIDE SEQUENCE [LARGE SCALE GENOMIC DNA]</scope>
    <source>
        <strain evidence="6">DSM 100420</strain>
    </source>
</reference>
<dbReference type="Pfam" id="PF13432">
    <property type="entry name" value="TPR_16"/>
    <property type="match status" value="1"/>
</dbReference>
<dbReference type="GO" id="GO:0006620">
    <property type="term" value="P:post-translational protein targeting to endoplasmic reticulum membrane"/>
    <property type="evidence" value="ECO:0007669"/>
    <property type="project" value="TreeGrafter"/>
</dbReference>
<dbReference type="GO" id="GO:0016020">
    <property type="term" value="C:membrane"/>
    <property type="evidence" value="ECO:0007669"/>
    <property type="project" value="TreeGrafter"/>
</dbReference>
<gene>
    <name evidence="5" type="ORF">SAMN05444004_10689</name>
</gene>
<keyword evidence="2 3" id="KW-0802">TPR repeat</keyword>
<evidence type="ECO:0000256" key="4">
    <source>
        <dbReference type="SAM" id="SignalP"/>
    </source>
</evidence>
<keyword evidence="1" id="KW-0677">Repeat</keyword>
<feature type="repeat" description="TPR" evidence="3">
    <location>
        <begin position="108"/>
        <end position="141"/>
    </location>
</feature>
<dbReference type="GO" id="GO:0072380">
    <property type="term" value="C:TRC complex"/>
    <property type="evidence" value="ECO:0007669"/>
    <property type="project" value="TreeGrafter"/>
</dbReference>
<keyword evidence="4" id="KW-0732">Signal</keyword>
<dbReference type="PANTHER" id="PTHR45831">
    <property type="entry name" value="LD24721P"/>
    <property type="match status" value="1"/>
</dbReference>
<organism evidence="5 6">
    <name type="scientific">Jannaschia faecimaris</name>
    <dbReference type="NCBI Taxonomy" id="1244108"/>
    <lineage>
        <taxon>Bacteria</taxon>
        <taxon>Pseudomonadati</taxon>
        <taxon>Pseudomonadota</taxon>
        <taxon>Alphaproteobacteria</taxon>
        <taxon>Rhodobacterales</taxon>
        <taxon>Roseobacteraceae</taxon>
        <taxon>Jannaschia</taxon>
    </lineage>
</organism>
<dbReference type="STRING" id="1244108.SAMN05444004_10689"/>
<sequence length="194" mass="21008">MIDLRVTLKALTLAVACCYATYSLAQDAPEVLSEDAQVLLNRLGTLTAEEDAGEATRLAAEILERWTHSGSAALDLLLRRGTDAMEAGDYKRAISHLTALTDHAPDFAEGWNERATAFFLMEEYGAAIADIEQVLILEPRHFGALAGLGIILQQLGDDAGALRALKAAAQVYPAEENVNQAIERLEQQTGERTL</sequence>
<evidence type="ECO:0000256" key="2">
    <source>
        <dbReference type="ARBA" id="ARBA00022803"/>
    </source>
</evidence>
<evidence type="ECO:0000313" key="5">
    <source>
        <dbReference type="EMBL" id="SDZ11479.1"/>
    </source>
</evidence>
<dbReference type="RefSeq" id="WP_139176579.1">
    <property type="nucleotide sequence ID" value="NZ_FNPX01000006.1"/>
</dbReference>